<evidence type="ECO:0000256" key="1">
    <source>
        <dbReference type="ARBA" id="ARBA00004651"/>
    </source>
</evidence>
<dbReference type="InterPro" id="IPR051258">
    <property type="entry name" value="Diverse_Substrate_Transporter"/>
</dbReference>
<feature type="transmembrane region" description="Helical" evidence="6">
    <location>
        <begin position="140"/>
        <end position="162"/>
    </location>
</feature>
<dbReference type="PANTHER" id="PTHR42920">
    <property type="entry name" value="OS03G0707200 PROTEIN-RELATED"/>
    <property type="match status" value="1"/>
</dbReference>
<dbReference type="GO" id="GO:0005886">
    <property type="term" value="C:plasma membrane"/>
    <property type="evidence" value="ECO:0007669"/>
    <property type="project" value="UniProtKB-SubCell"/>
</dbReference>
<protein>
    <submittedName>
        <fullName evidence="8">DMT family transporter</fullName>
    </submittedName>
</protein>
<organism evidence="8 9">
    <name type="scientific">Pseudotabrizicola algicola</name>
    <dbReference type="NCBI Taxonomy" id="2709381"/>
    <lineage>
        <taxon>Bacteria</taxon>
        <taxon>Pseudomonadati</taxon>
        <taxon>Pseudomonadota</taxon>
        <taxon>Alphaproteobacteria</taxon>
        <taxon>Rhodobacterales</taxon>
        <taxon>Paracoccaceae</taxon>
        <taxon>Pseudotabrizicola</taxon>
    </lineage>
</organism>
<evidence type="ECO:0000256" key="4">
    <source>
        <dbReference type="ARBA" id="ARBA00022989"/>
    </source>
</evidence>
<gene>
    <name evidence="8" type="ORF">G3572_03925</name>
</gene>
<evidence type="ECO:0000259" key="7">
    <source>
        <dbReference type="Pfam" id="PF00892"/>
    </source>
</evidence>
<feature type="transmembrane region" description="Helical" evidence="6">
    <location>
        <begin position="79"/>
        <end position="100"/>
    </location>
</feature>
<feature type="transmembrane region" description="Helical" evidence="6">
    <location>
        <begin position="20"/>
        <end position="41"/>
    </location>
</feature>
<feature type="transmembrane region" description="Helical" evidence="6">
    <location>
        <begin position="182"/>
        <end position="204"/>
    </location>
</feature>
<evidence type="ECO:0000256" key="6">
    <source>
        <dbReference type="SAM" id="Phobius"/>
    </source>
</evidence>
<comment type="caution">
    <text evidence="8">The sequence shown here is derived from an EMBL/GenBank/DDBJ whole genome shotgun (WGS) entry which is preliminary data.</text>
</comment>
<feature type="domain" description="EamA" evidence="7">
    <location>
        <begin position="1"/>
        <end position="119"/>
    </location>
</feature>
<dbReference type="AlphaFoldDB" id="A0A6B3RQE7"/>
<dbReference type="InterPro" id="IPR037185">
    <property type="entry name" value="EmrE-like"/>
</dbReference>
<keyword evidence="3 6" id="KW-0812">Transmembrane</keyword>
<evidence type="ECO:0000313" key="9">
    <source>
        <dbReference type="Proteomes" id="UP000481421"/>
    </source>
</evidence>
<comment type="subcellular location">
    <subcellularLocation>
        <location evidence="1">Cell membrane</location>
        <topology evidence="1">Multi-pass membrane protein</topology>
    </subcellularLocation>
</comment>
<evidence type="ECO:0000256" key="3">
    <source>
        <dbReference type="ARBA" id="ARBA00022692"/>
    </source>
</evidence>
<feature type="transmembrane region" description="Helical" evidence="6">
    <location>
        <begin position="107"/>
        <end position="128"/>
    </location>
</feature>
<reference evidence="8 9" key="1">
    <citation type="submission" date="2020-02" db="EMBL/GenBank/DDBJ databases">
        <title>Rhodobacter algicola sp. nov., isolated from microalga culture.</title>
        <authorList>
            <person name="Park C.-Y."/>
        </authorList>
    </citation>
    <scope>NUCLEOTIDE SEQUENCE [LARGE SCALE GENOMIC DNA]</scope>
    <source>
        <strain evidence="8 9">ETT8</strain>
    </source>
</reference>
<evidence type="ECO:0000256" key="2">
    <source>
        <dbReference type="ARBA" id="ARBA00022475"/>
    </source>
</evidence>
<proteinExistence type="predicted"/>
<sequence>MLVWAAGLPAADRLIPHVPALTLSAARMILAALALLPIWWLIEGRRAVTGAPWRTGVLIGAVNSFGAFGLILGQARSDAVTVAIVSAAMPIIGMGIEVVFDGRKITPALLIGMALSLAGGGIALDLGITGSTADVGTGAIASTGSSLIGAGLCLASVVIFTFGSRLTVTAFPDMTPLGRTSITLGGGALTSAAMVVLAVLFGLPAPDWTALGPPEAGALMVYALAGLALSQLLWIVSVGRLGIGLASLHINAAPFYVMLILFAMGGPWLWHQVFGAGLVVLGVVVAQGMFLPRALRSHRLRG</sequence>
<dbReference type="SUPFAM" id="SSF103481">
    <property type="entry name" value="Multidrug resistance efflux transporter EmrE"/>
    <property type="match status" value="1"/>
</dbReference>
<dbReference type="EMBL" id="JAAIKE010000001">
    <property type="protein sequence ID" value="NEX45339.1"/>
    <property type="molecule type" value="Genomic_DNA"/>
</dbReference>
<dbReference type="PANTHER" id="PTHR42920:SF5">
    <property type="entry name" value="EAMA DOMAIN-CONTAINING PROTEIN"/>
    <property type="match status" value="1"/>
</dbReference>
<keyword evidence="5 6" id="KW-0472">Membrane</keyword>
<keyword evidence="2" id="KW-1003">Cell membrane</keyword>
<name>A0A6B3RQE7_9RHOB</name>
<dbReference type="Pfam" id="PF00892">
    <property type="entry name" value="EamA"/>
    <property type="match status" value="1"/>
</dbReference>
<feature type="transmembrane region" description="Helical" evidence="6">
    <location>
        <begin position="53"/>
        <end position="73"/>
    </location>
</feature>
<dbReference type="Proteomes" id="UP000481421">
    <property type="component" value="Unassembled WGS sequence"/>
</dbReference>
<feature type="transmembrane region" description="Helical" evidence="6">
    <location>
        <begin position="243"/>
        <end position="263"/>
    </location>
</feature>
<keyword evidence="9" id="KW-1185">Reference proteome</keyword>
<accession>A0A6B3RQE7</accession>
<evidence type="ECO:0000256" key="5">
    <source>
        <dbReference type="ARBA" id="ARBA00023136"/>
    </source>
</evidence>
<feature type="transmembrane region" description="Helical" evidence="6">
    <location>
        <begin position="269"/>
        <end position="291"/>
    </location>
</feature>
<evidence type="ECO:0000313" key="8">
    <source>
        <dbReference type="EMBL" id="NEX45339.1"/>
    </source>
</evidence>
<feature type="transmembrane region" description="Helical" evidence="6">
    <location>
        <begin position="216"/>
        <end position="236"/>
    </location>
</feature>
<keyword evidence="4 6" id="KW-1133">Transmembrane helix</keyword>
<dbReference type="InterPro" id="IPR000620">
    <property type="entry name" value="EamA_dom"/>
</dbReference>